<dbReference type="PANTHER" id="PTHR12526">
    <property type="entry name" value="GLYCOSYLTRANSFERASE"/>
    <property type="match status" value="1"/>
</dbReference>
<evidence type="ECO:0000313" key="1">
    <source>
        <dbReference type="EMBL" id="AKF03841.1"/>
    </source>
</evidence>
<name>A0A0F6YGD9_9BACT</name>
<dbReference type="PANTHER" id="PTHR12526:SF630">
    <property type="entry name" value="GLYCOSYLTRANSFERASE"/>
    <property type="match status" value="1"/>
</dbReference>
<dbReference type="STRING" id="927083.DB32_000990"/>
<dbReference type="EMBL" id="CP011125">
    <property type="protein sequence ID" value="AKF03841.1"/>
    <property type="molecule type" value="Genomic_DNA"/>
</dbReference>
<evidence type="ECO:0000313" key="2">
    <source>
        <dbReference type="Proteomes" id="UP000034883"/>
    </source>
</evidence>
<keyword evidence="2" id="KW-1185">Reference proteome</keyword>
<proteinExistence type="predicted"/>
<sequence>MARFARIRRVFFFEEPVFDAPGEPRLHVERVEDGLHVCVPHLPPHASGAGVLAAQRALLDELADAHALRPEVLWFYTPMALELADGLHARRVVYDCMDELSAFAGAPPRLRELERALFERAHIVFTGGHSLYESKRRHHPRVHALPSSVEPEHYLRARVPQDDPPDQASIPHPRAGYFGVIDERLDLSLIEQLADARPDLQLVFLGPIVKVDPNALPRRPNLHWLGMKKYEELPSYLAGWDVALMPFALNEATRFISPTKTLEYLAAGLPVVSTAIRDVVRPYGERGLVHVADASTFAHAVDEARATDRARHRAAADAFVARTSWDSTWNRMRELIEALDDVRERNAPQVSIGEDAARCSTT</sequence>
<dbReference type="Pfam" id="PF13692">
    <property type="entry name" value="Glyco_trans_1_4"/>
    <property type="match status" value="1"/>
</dbReference>
<dbReference type="Gene3D" id="3.40.50.2000">
    <property type="entry name" value="Glycogen Phosphorylase B"/>
    <property type="match status" value="1"/>
</dbReference>
<protein>
    <submittedName>
        <fullName evidence="1">Glycosyltransferase</fullName>
    </submittedName>
</protein>
<dbReference type="Proteomes" id="UP000034883">
    <property type="component" value="Chromosome"/>
</dbReference>
<keyword evidence="1" id="KW-0808">Transferase</keyword>
<dbReference type="AlphaFoldDB" id="A0A0F6YGD9"/>
<gene>
    <name evidence="1" type="ORF">DB32_000990</name>
</gene>
<organism evidence="1 2">
    <name type="scientific">Sandaracinus amylolyticus</name>
    <dbReference type="NCBI Taxonomy" id="927083"/>
    <lineage>
        <taxon>Bacteria</taxon>
        <taxon>Pseudomonadati</taxon>
        <taxon>Myxococcota</taxon>
        <taxon>Polyangia</taxon>
        <taxon>Polyangiales</taxon>
        <taxon>Sandaracinaceae</taxon>
        <taxon>Sandaracinus</taxon>
    </lineage>
</organism>
<dbReference type="GO" id="GO:0016740">
    <property type="term" value="F:transferase activity"/>
    <property type="evidence" value="ECO:0007669"/>
    <property type="project" value="UniProtKB-KW"/>
</dbReference>
<accession>A0A0F6YGD9</accession>
<dbReference type="SUPFAM" id="SSF53756">
    <property type="entry name" value="UDP-Glycosyltransferase/glycogen phosphorylase"/>
    <property type="match status" value="1"/>
</dbReference>
<reference evidence="1 2" key="1">
    <citation type="submission" date="2015-03" db="EMBL/GenBank/DDBJ databases">
        <title>Genome assembly of Sandaracinus amylolyticus DSM 53668.</title>
        <authorList>
            <person name="Sharma G."/>
            <person name="Subramanian S."/>
        </authorList>
    </citation>
    <scope>NUCLEOTIDE SEQUENCE [LARGE SCALE GENOMIC DNA]</scope>
    <source>
        <strain evidence="1 2">DSM 53668</strain>
    </source>
</reference>
<dbReference type="KEGG" id="samy:DB32_000990"/>